<dbReference type="SUPFAM" id="SSF46689">
    <property type="entry name" value="Homeodomain-like"/>
    <property type="match status" value="1"/>
</dbReference>
<evidence type="ECO:0000259" key="7">
    <source>
        <dbReference type="PROSITE" id="PS50045"/>
    </source>
</evidence>
<dbReference type="PROSITE" id="PS50045">
    <property type="entry name" value="SIGMA54_INTERACT_4"/>
    <property type="match status" value="1"/>
</dbReference>
<dbReference type="EMBL" id="ACFC01000001">
    <property type="protein sequence ID" value="EEE08940.1"/>
    <property type="molecule type" value="Genomic_DNA"/>
</dbReference>
<dbReference type="AlphaFoldDB" id="B9BGW7"/>
<dbReference type="InterPro" id="IPR009057">
    <property type="entry name" value="Homeodomain-like_sf"/>
</dbReference>
<proteinExistence type="predicted"/>
<evidence type="ECO:0000256" key="2">
    <source>
        <dbReference type="ARBA" id="ARBA00022840"/>
    </source>
</evidence>
<dbReference type="InterPro" id="IPR027417">
    <property type="entry name" value="P-loop_NTPase"/>
</dbReference>
<name>B9BGW7_9BURK</name>
<dbReference type="PANTHER" id="PTHR32071">
    <property type="entry name" value="TRANSCRIPTIONAL REGULATORY PROTEIN"/>
    <property type="match status" value="1"/>
</dbReference>
<evidence type="ECO:0000313" key="8">
    <source>
        <dbReference type="EMBL" id="EEE08940.1"/>
    </source>
</evidence>
<keyword evidence="2" id="KW-0067">ATP-binding</keyword>
<dbReference type="Pfam" id="PF02954">
    <property type="entry name" value="HTH_8"/>
    <property type="match status" value="1"/>
</dbReference>
<dbReference type="Gene3D" id="1.10.10.60">
    <property type="entry name" value="Homeodomain-like"/>
    <property type="match status" value="1"/>
</dbReference>
<protein>
    <submittedName>
        <fullName evidence="8">Sigma54 specific transcriptional regulator, Fis family</fullName>
    </submittedName>
</protein>
<feature type="region of interest" description="Disordered" evidence="6">
    <location>
        <begin position="1"/>
        <end position="27"/>
    </location>
</feature>
<dbReference type="Pfam" id="PF00158">
    <property type="entry name" value="Sigma54_activat"/>
    <property type="match status" value="1"/>
</dbReference>
<dbReference type="InterPro" id="IPR025943">
    <property type="entry name" value="Sigma_54_int_dom_ATP-bd_2"/>
</dbReference>
<feature type="domain" description="Sigma-54 factor interaction" evidence="7">
    <location>
        <begin position="203"/>
        <end position="432"/>
    </location>
</feature>
<dbReference type="CDD" id="cd00009">
    <property type="entry name" value="AAA"/>
    <property type="match status" value="1"/>
</dbReference>
<dbReference type="PANTHER" id="PTHR32071:SF120">
    <property type="entry name" value="TRANSCRIPTIONAL REGULATOR-RELATED"/>
    <property type="match status" value="1"/>
</dbReference>
<keyword evidence="3" id="KW-0805">Transcription regulation</keyword>
<dbReference type="Pfam" id="PF20161">
    <property type="entry name" value="VpsR"/>
    <property type="match status" value="1"/>
</dbReference>
<keyword evidence="1" id="KW-0547">Nucleotide-binding</keyword>
<dbReference type="Gene3D" id="1.10.8.60">
    <property type="match status" value="1"/>
</dbReference>
<dbReference type="PROSITE" id="PS00688">
    <property type="entry name" value="SIGMA54_INTERACT_3"/>
    <property type="match status" value="1"/>
</dbReference>
<reference evidence="8 9" key="1">
    <citation type="journal article" date="2012" name="J. Bacteriol.">
        <title>Draft Genome Sequence Determination for Cystic Fibrosis and Chronic Granulomatous Disease Burkholderia multivorans Isolates.</title>
        <authorList>
            <person name="Varga J.J."/>
            <person name="Losada L."/>
            <person name="Zelazny A.M."/>
            <person name="Brinkac L."/>
            <person name="Harkins D."/>
            <person name="Radune D."/>
            <person name="Hostetler J."/>
            <person name="Sampaio E.P."/>
            <person name="Ronning C.M."/>
            <person name="Nierman W.C."/>
            <person name="Greenberg D.E."/>
            <person name="Holland S.M."/>
            <person name="Goldberg J.B."/>
        </authorList>
    </citation>
    <scope>NUCLEOTIDE SEQUENCE [LARGE SCALE GENOMIC DNA]</scope>
    <source>
        <strain evidence="8 9">CGD2</strain>
    </source>
</reference>
<dbReference type="InterPro" id="IPR058031">
    <property type="entry name" value="AAA_lid_NorR"/>
</dbReference>
<dbReference type="Pfam" id="PF25601">
    <property type="entry name" value="AAA_lid_14"/>
    <property type="match status" value="1"/>
</dbReference>
<dbReference type="GO" id="GO:0043565">
    <property type="term" value="F:sequence-specific DNA binding"/>
    <property type="evidence" value="ECO:0007669"/>
    <property type="project" value="InterPro"/>
</dbReference>
<dbReference type="Gene3D" id="3.40.50.300">
    <property type="entry name" value="P-loop containing nucleotide triphosphate hydrolases"/>
    <property type="match status" value="1"/>
</dbReference>
<dbReference type="InterPro" id="IPR045343">
    <property type="entry name" value="VpsR"/>
</dbReference>
<dbReference type="InterPro" id="IPR002197">
    <property type="entry name" value="HTH_Fis"/>
</dbReference>
<dbReference type="SMART" id="SM00382">
    <property type="entry name" value="AAA"/>
    <property type="match status" value="1"/>
</dbReference>
<dbReference type="SUPFAM" id="SSF52540">
    <property type="entry name" value="P-loop containing nucleoside triphosphate hydrolases"/>
    <property type="match status" value="1"/>
</dbReference>
<gene>
    <name evidence="8" type="ORF">BURMUCGD2_4312</name>
</gene>
<evidence type="ECO:0000256" key="6">
    <source>
        <dbReference type="SAM" id="MobiDB-lite"/>
    </source>
</evidence>
<comment type="caution">
    <text evidence="8">The sequence shown here is derived from an EMBL/GenBank/DDBJ whole genome shotgun (WGS) entry which is preliminary data.</text>
</comment>
<feature type="compositionally biased region" description="Low complexity" evidence="6">
    <location>
        <begin position="1"/>
        <end position="22"/>
    </location>
</feature>
<evidence type="ECO:0000256" key="3">
    <source>
        <dbReference type="ARBA" id="ARBA00023015"/>
    </source>
</evidence>
<evidence type="ECO:0000256" key="1">
    <source>
        <dbReference type="ARBA" id="ARBA00022741"/>
    </source>
</evidence>
<dbReference type="PROSITE" id="PS00676">
    <property type="entry name" value="SIGMA54_INTERACT_2"/>
    <property type="match status" value="1"/>
</dbReference>
<organism evidence="8 9">
    <name type="scientific">Burkholderia multivorans CGD2</name>
    <dbReference type="NCBI Taxonomy" id="513052"/>
    <lineage>
        <taxon>Bacteria</taxon>
        <taxon>Pseudomonadati</taxon>
        <taxon>Pseudomonadota</taxon>
        <taxon>Betaproteobacteria</taxon>
        <taxon>Burkholderiales</taxon>
        <taxon>Burkholderiaceae</taxon>
        <taxon>Burkholderia</taxon>
        <taxon>Burkholderia cepacia complex</taxon>
    </lineage>
</organism>
<dbReference type="InterPro" id="IPR002078">
    <property type="entry name" value="Sigma_54_int"/>
</dbReference>
<dbReference type="InterPro" id="IPR003593">
    <property type="entry name" value="AAA+_ATPase"/>
</dbReference>
<evidence type="ECO:0000313" key="9">
    <source>
        <dbReference type="Proteomes" id="UP000004535"/>
    </source>
</evidence>
<dbReference type="GO" id="GO:0006355">
    <property type="term" value="P:regulation of DNA-templated transcription"/>
    <property type="evidence" value="ECO:0007669"/>
    <property type="project" value="InterPro"/>
</dbReference>
<keyword evidence="4" id="KW-0238">DNA-binding</keyword>
<accession>B9BGW7</accession>
<evidence type="ECO:0000256" key="4">
    <source>
        <dbReference type="ARBA" id="ARBA00023125"/>
    </source>
</evidence>
<evidence type="ECO:0000256" key="5">
    <source>
        <dbReference type="ARBA" id="ARBA00023163"/>
    </source>
</evidence>
<keyword evidence="5" id="KW-0804">Transcription</keyword>
<dbReference type="Proteomes" id="UP000004535">
    <property type="component" value="Unassembled WGS sequence"/>
</dbReference>
<dbReference type="InterPro" id="IPR025944">
    <property type="entry name" value="Sigma_54_int_dom_CS"/>
</dbReference>
<dbReference type="FunFam" id="3.40.50.300:FF:000006">
    <property type="entry name" value="DNA-binding transcriptional regulator NtrC"/>
    <property type="match status" value="1"/>
</dbReference>
<dbReference type="GO" id="GO:0005524">
    <property type="term" value="F:ATP binding"/>
    <property type="evidence" value="ECO:0007669"/>
    <property type="project" value="UniProtKB-KW"/>
</dbReference>
<sequence length="505" mass="55029">MIPAHAGIARRGGATARRTAPAQPIPPCGEATVNNRCPISFSASQHSEPLVCPPSFAALRRNRVVPARPLVYLSPRPDAALVDCLASNGWDVWHAKTVADALNYLRGNRLYAGIVDFDGFAALDVAAFEAVLRDPRVGWVALAGDERLKDVALCRLIRQCCFDYVRNASAYTTIGYLVGHAYGMLKLAEAAPDRQTDAPGGTMIGACDAMRRLFATIRKVANTDAAVFVAGESGTGKELTAAAIHQQSARAHGPFVPVNCAAIPPTLLQAELFGYERGAFTGAHQRKIGRIEAAHGGTLFLDEIGDMPFESQASLLRFLQQGTIERLGGHASIPVDVRIVSATHVDLEAAMQDGRFRADLYYRLCVMRIDEPPLRARGRDIMLLAEHMLQRFRGDCAHRIRGFAPCAVEAIYNYGWPGNVRELINRIRFAIVMTNGSTITAADLELGAYTSQRPPTLAEARRQAERRAIEETLMRHRHQHADVAAALGVSRATLYRLMTAHGLHA</sequence>